<feature type="transmembrane region" description="Helical" evidence="6">
    <location>
        <begin position="103"/>
        <end position="122"/>
    </location>
</feature>
<organism evidence="7 8">
    <name type="scientific">Luteimonas galliterrae</name>
    <dbReference type="NCBI Taxonomy" id="2940486"/>
    <lineage>
        <taxon>Bacteria</taxon>
        <taxon>Pseudomonadati</taxon>
        <taxon>Pseudomonadota</taxon>
        <taxon>Gammaproteobacteria</taxon>
        <taxon>Lysobacterales</taxon>
        <taxon>Lysobacteraceae</taxon>
        <taxon>Luteimonas</taxon>
    </lineage>
</organism>
<dbReference type="NCBIfam" id="TIGR00728">
    <property type="entry name" value="OPT_sfam"/>
    <property type="match status" value="1"/>
</dbReference>
<feature type="transmembrane region" description="Helical" evidence="6">
    <location>
        <begin position="376"/>
        <end position="395"/>
    </location>
</feature>
<dbReference type="EMBL" id="JAMBEP010000002">
    <property type="protein sequence ID" value="MCL1635168.1"/>
    <property type="molecule type" value="Genomic_DNA"/>
</dbReference>
<comment type="subcellular location">
    <subcellularLocation>
        <location evidence="1">Membrane</location>
        <topology evidence="1">Multi-pass membrane protein</topology>
    </subcellularLocation>
</comment>
<feature type="transmembrane region" description="Helical" evidence="6">
    <location>
        <begin position="216"/>
        <end position="237"/>
    </location>
</feature>
<name>A0ABT0MKJ4_9GAMM</name>
<keyword evidence="2" id="KW-0813">Transport</keyword>
<evidence type="ECO:0000256" key="2">
    <source>
        <dbReference type="ARBA" id="ARBA00022448"/>
    </source>
</evidence>
<feature type="transmembrane region" description="Helical" evidence="6">
    <location>
        <begin position="191"/>
        <end position="210"/>
    </location>
</feature>
<dbReference type="PANTHER" id="PTHR31645:SF0">
    <property type="entry name" value="OLIGOPEPTIDE TRANSPORTER YGL114W-RELATED"/>
    <property type="match status" value="1"/>
</dbReference>
<feature type="transmembrane region" description="Helical" evidence="6">
    <location>
        <begin position="349"/>
        <end position="370"/>
    </location>
</feature>
<dbReference type="InterPro" id="IPR045035">
    <property type="entry name" value="YSL-like"/>
</dbReference>
<feature type="transmembrane region" description="Helical" evidence="6">
    <location>
        <begin position="36"/>
        <end position="58"/>
    </location>
</feature>
<feature type="transmembrane region" description="Helical" evidence="6">
    <location>
        <begin position="318"/>
        <end position="337"/>
    </location>
</feature>
<keyword evidence="3 6" id="KW-0812">Transmembrane</keyword>
<reference evidence="7 8" key="1">
    <citation type="submission" date="2022-05" db="EMBL/GenBank/DDBJ databases">
        <title>Luteimonas sp. SX5, whole genome shotgun sequencing project.</title>
        <authorList>
            <person name="Zhao G."/>
            <person name="Shen L."/>
        </authorList>
    </citation>
    <scope>NUCLEOTIDE SEQUENCE [LARGE SCALE GENOMIC DNA]</scope>
    <source>
        <strain evidence="7 8">SX5</strain>
    </source>
</reference>
<feature type="transmembrane region" description="Helical" evidence="6">
    <location>
        <begin position="616"/>
        <end position="636"/>
    </location>
</feature>
<evidence type="ECO:0000313" key="8">
    <source>
        <dbReference type="Proteomes" id="UP001431217"/>
    </source>
</evidence>
<gene>
    <name evidence="7" type="ORF">M2650_11090</name>
</gene>
<feature type="transmembrane region" description="Helical" evidence="6">
    <location>
        <begin position="580"/>
        <end position="604"/>
    </location>
</feature>
<proteinExistence type="predicted"/>
<evidence type="ECO:0000256" key="1">
    <source>
        <dbReference type="ARBA" id="ARBA00004141"/>
    </source>
</evidence>
<keyword evidence="5 6" id="KW-0472">Membrane</keyword>
<protein>
    <submittedName>
        <fullName evidence="7">Oligopeptide transporter, OPT family</fullName>
    </submittedName>
</protein>
<accession>A0ABT0MKJ4</accession>
<dbReference type="PANTHER" id="PTHR31645">
    <property type="entry name" value="OLIGOPEPTIDE TRANSPORTER YGL114W-RELATED"/>
    <property type="match status" value="1"/>
</dbReference>
<feature type="transmembrane region" description="Helical" evidence="6">
    <location>
        <begin position="267"/>
        <end position="284"/>
    </location>
</feature>
<feature type="transmembrane region" description="Helical" evidence="6">
    <location>
        <begin position="12"/>
        <end position="29"/>
    </location>
</feature>
<feature type="transmembrane region" description="Helical" evidence="6">
    <location>
        <begin position="402"/>
        <end position="421"/>
    </location>
</feature>
<keyword evidence="4 6" id="KW-1133">Transmembrane helix</keyword>
<feature type="transmembrane region" description="Helical" evidence="6">
    <location>
        <begin position="501"/>
        <end position="521"/>
    </location>
</feature>
<dbReference type="RefSeq" id="WP_249474528.1">
    <property type="nucleotide sequence ID" value="NZ_JAMBEP010000002.1"/>
</dbReference>
<feature type="transmembrane region" description="Helical" evidence="6">
    <location>
        <begin position="78"/>
        <end position="96"/>
    </location>
</feature>
<dbReference type="Pfam" id="PF03169">
    <property type="entry name" value="OPT"/>
    <property type="match status" value="1"/>
</dbReference>
<feature type="transmembrane region" description="Helical" evidence="6">
    <location>
        <begin position="533"/>
        <end position="559"/>
    </location>
</feature>
<feature type="transmembrane region" description="Helical" evidence="6">
    <location>
        <begin position="441"/>
        <end position="463"/>
    </location>
</feature>
<sequence>MNTPAPGTPQLTFRAVILAIILAVVLSAANAYLGLFAGLTIATAIPAAVVSMGVLRLLGGGTILENNIVQTGASAGSSIAAGVIFTIPALVILGYWQDFRYSWVLAIAGLGGLLGVLFSVPLRRSMIVEEPLAFPEGKAAAEVLKAGENPGPGLKILGLASAVGAIVKLAAESGLRMIPDNATGAGFFGKFLGYMGTGLSPALLGVGYIVGLNVGIVVVSGSILSYNIAIPIYYAFFQHTDPALAAQLVGQGAADAAQIIRAEKVRYLGVGMMLVGGLWTLFSLRKSLLSGVKSGFAAARKGGGEKVAETERDLPMKWMLVALVLFVLPLLGLYQAIVNNWGVSIPMTIIMIVAGFLFVSVSAYLAGLVGSSNNPVSGITIATILFASVVLMLLLGSDSPIGAVAAIMIGAVVCCAAAVGGDNLQDLKAGYLVGATPWKQQLMLGIGAFSCALIMAPVLNLLATAYGIGPSTPEHPQSLNAPQATLMASVAKGMFGGHLPWDMIAIGGLIGVAVIALDGWLKSRNSNFRVPVLAAAIGVYLPLELMVPIFLGGLLAHFVERKHKVHPHDEAERDRIHRPGMLFSAGLITGEALMGIGIAVPIVLSGRGDVLALPEAWHFGQIVGLVVLAFVGWLLYRSATKIDTTAAPIESGPK</sequence>
<keyword evidence="8" id="KW-1185">Reference proteome</keyword>
<dbReference type="Proteomes" id="UP001431217">
    <property type="component" value="Unassembled WGS sequence"/>
</dbReference>
<evidence type="ECO:0000256" key="4">
    <source>
        <dbReference type="ARBA" id="ARBA00022989"/>
    </source>
</evidence>
<dbReference type="InterPro" id="IPR004814">
    <property type="entry name" value="Oligopep_transpt"/>
</dbReference>
<evidence type="ECO:0000313" key="7">
    <source>
        <dbReference type="EMBL" id="MCL1635168.1"/>
    </source>
</evidence>
<dbReference type="NCBIfam" id="TIGR00733">
    <property type="entry name" value="OPT family oligopeptide transporter"/>
    <property type="match status" value="1"/>
</dbReference>
<evidence type="ECO:0000256" key="6">
    <source>
        <dbReference type="SAM" id="Phobius"/>
    </source>
</evidence>
<dbReference type="InterPro" id="IPR004813">
    <property type="entry name" value="OPT"/>
</dbReference>
<comment type="caution">
    <text evidence="7">The sequence shown here is derived from an EMBL/GenBank/DDBJ whole genome shotgun (WGS) entry which is preliminary data.</text>
</comment>
<evidence type="ECO:0000256" key="3">
    <source>
        <dbReference type="ARBA" id="ARBA00022692"/>
    </source>
</evidence>
<evidence type="ECO:0000256" key="5">
    <source>
        <dbReference type="ARBA" id="ARBA00023136"/>
    </source>
</evidence>